<reference evidence="3" key="1">
    <citation type="submission" date="2023-01" db="EMBL/GenBank/DDBJ databases">
        <title>The growth and conidiation of Purpureocillium lavendulum are regulated by nitrogen source and histone H3K14 acetylation.</title>
        <authorList>
            <person name="Tang P."/>
            <person name="Han J."/>
            <person name="Zhang C."/>
            <person name="Tang P."/>
            <person name="Qi F."/>
            <person name="Zhang K."/>
            <person name="Liang L."/>
        </authorList>
    </citation>
    <scope>NUCLEOTIDE SEQUENCE</scope>
    <source>
        <strain evidence="3">YMF1.00683</strain>
    </source>
</reference>
<dbReference type="Proteomes" id="UP001163105">
    <property type="component" value="Unassembled WGS sequence"/>
</dbReference>
<feature type="compositionally biased region" description="Polar residues" evidence="1">
    <location>
        <begin position="309"/>
        <end position="321"/>
    </location>
</feature>
<evidence type="ECO:0000313" key="3">
    <source>
        <dbReference type="EMBL" id="KAJ6439304.1"/>
    </source>
</evidence>
<evidence type="ECO:0000256" key="2">
    <source>
        <dbReference type="SAM" id="SignalP"/>
    </source>
</evidence>
<feature type="signal peptide" evidence="2">
    <location>
        <begin position="1"/>
        <end position="16"/>
    </location>
</feature>
<proteinExistence type="predicted"/>
<name>A0AB34FJS2_9HYPO</name>
<accession>A0AB34FJS2</accession>
<protein>
    <submittedName>
        <fullName evidence="3">Alpha-galactosidase</fullName>
    </submittedName>
</protein>
<keyword evidence="2" id="KW-0732">Signal</keyword>
<evidence type="ECO:0000313" key="4">
    <source>
        <dbReference type="Proteomes" id="UP001163105"/>
    </source>
</evidence>
<feature type="region of interest" description="Disordered" evidence="1">
    <location>
        <begin position="309"/>
        <end position="330"/>
    </location>
</feature>
<dbReference type="EMBL" id="JAQHRD010000006">
    <property type="protein sequence ID" value="KAJ6439304.1"/>
    <property type="molecule type" value="Genomic_DNA"/>
</dbReference>
<gene>
    <name evidence="3" type="ORF">O9K51_07189</name>
</gene>
<organism evidence="3 4">
    <name type="scientific">Purpureocillium lavendulum</name>
    <dbReference type="NCBI Taxonomy" id="1247861"/>
    <lineage>
        <taxon>Eukaryota</taxon>
        <taxon>Fungi</taxon>
        <taxon>Dikarya</taxon>
        <taxon>Ascomycota</taxon>
        <taxon>Pezizomycotina</taxon>
        <taxon>Sordariomycetes</taxon>
        <taxon>Hypocreomycetidae</taxon>
        <taxon>Hypocreales</taxon>
        <taxon>Ophiocordycipitaceae</taxon>
        <taxon>Purpureocillium</taxon>
    </lineage>
</organism>
<dbReference type="SUPFAM" id="SSF69360">
    <property type="entry name" value="Cell wall binding repeat"/>
    <property type="match status" value="1"/>
</dbReference>
<keyword evidence="4" id="KW-1185">Reference proteome</keyword>
<comment type="caution">
    <text evidence="3">The sequence shown here is derived from an EMBL/GenBank/DDBJ whole genome shotgun (WGS) entry which is preliminary data.</text>
</comment>
<feature type="chain" id="PRO_5044268791" evidence="2">
    <location>
        <begin position="17"/>
        <end position="357"/>
    </location>
</feature>
<sequence>MRTQFWIATLTSVALAAPADNCPPAGTTDSQGRYSCNPAHQYPNGQTCSVVDGCYYLSANGTPIINTVASSATPVTSAKPTASVTCPAPGSTDGQGRYSCNPAHQYPNGQTCKVIDGCYYLCDANGKPIDNRPTGTATSASPTASATCPAAGSTDSQGRYSCNPAHQYPNGQTCNVIDGCYYLCDANGKPISNTPTSAQPTQTPTCPAPGSTDSQNRYSCNPAHQYPNGQTCKVIDGCYYLCDANGKPIANTVTSAMPTQTPSCPAPGSTDSQGRYSCNPAHQYPNGQTCKAIDGCYYLCDANGKPINNNPTGQPTKSSPSGAPVTPTHTGAPIVTAGAAKAQGAGVLILAAAALVL</sequence>
<evidence type="ECO:0000256" key="1">
    <source>
        <dbReference type="SAM" id="MobiDB-lite"/>
    </source>
</evidence>
<dbReference type="AlphaFoldDB" id="A0AB34FJS2"/>